<reference evidence="4 5" key="1">
    <citation type="submission" date="2020-06" db="EMBL/GenBank/DDBJ databases">
        <title>WGS assembly of Ceratodon purpureus strain R40.</title>
        <authorList>
            <person name="Carey S.B."/>
            <person name="Jenkins J."/>
            <person name="Shu S."/>
            <person name="Lovell J.T."/>
            <person name="Sreedasyam A."/>
            <person name="Maumus F."/>
            <person name="Tiley G.P."/>
            <person name="Fernandez-Pozo N."/>
            <person name="Barry K."/>
            <person name="Chen C."/>
            <person name="Wang M."/>
            <person name="Lipzen A."/>
            <person name="Daum C."/>
            <person name="Saski C.A."/>
            <person name="Payton A.C."/>
            <person name="Mcbreen J.C."/>
            <person name="Conrad R.E."/>
            <person name="Kollar L.M."/>
            <person name="Olsson S."/>
            <person name="Huttunen S."/>
            <person name="Landis J.B."/>
            <person name="Wickett N.J."/>
            <person name="Johnson M.G."/>
            <person name="Rensing S.A."/>
            <person name="Grimwood J."/>
            <person name="Schmutz J."/>
            <person name="Mcdaniel S.F."/>
        </authorList>
    </citation>
    <scope>NUCLEOTIDE SEQUENCE [LARGE SCALE GENOMIC DNA]</scope>
    <source>
        <strain evidence="4 5">R40</strain>
    </source>
</reference>
<comment type="caution">
    <text evidence="4">The sequence shown here is derived from an EMBL/GenBank/DDBJ whole genome shotgun (WGS) entry which is preliminary data.</text>
</comment>
<evidence type="ECO:0000256" key="1">
    <source>
        <dbReference type="ARBA" id="ARBA00004123"/>
    </source>
</evidence>
<dbReference type="GO" id="GO:0003899">
    <property type="term" value="F:DNA-directed RNA polymerase activity"/>
    <property type="evidence" value="ECO:0007669"/>
    <property type="project" value="InterPro"/>
</dbReference>
<accession>A0A8T0GBK0</accession>
<dbReference type="GO" id="GO:0000419">
    <property type="term" value="C:RNA polymerase V complex"/>
    <property type="evidence" value="ECO:0007669"/>
    <property type="project" value="UniProtKB-ARBA"/>
</dbReference>
<dbReference type="AlphaFoldDB" id="A0A8T0GBK0"/>
<dbReference type="GO" id="GO:0005736">
    <property type="term" value="C:RNA polymerase I complex"/>
    <property type="evidence" value="ECO:0007669"/>
    <property type="project" value="TreeGrafter"/>
</dbReference>
<comment type="subcellular location">
    <subcellularLocation>
        <location evidence="1">Nucleus</location>
    </subcellularLocation>
</comment>
<dbReference type="Proteomes" id="UP000822688">
    <property type="component" value="Chromosome 11"/>
</dbReference>
<evidence type="ECO:0000256" key="2">
    <source>
        <dbReference type="ARBA" id="ARBA00008912"/>
    </source>
</evidence>
<evidence type="ECO:0000256" key="3">
    <source>
        <dbReference type="ARBA" id="ARBA00023242"/>
    </source>
</evidence>
<protein>
    <recommendedName>
        <fullName evidence="6">DNA-directed RNA polymerases I, II, and III subunit RPABC3</fullName>
    </recommendedName>
</protein>
<dbReference type="EMBL" id="CM026432">
    <property type="protein sequence ID" value="KAG0555877.1"/>
    <property type="molecule type" value="Genomic_DNA"/>
</dbReference>
<dbReference type="PANTHER" id="PTHR10917">
    <property type="entry name" value="DNA-DIRECTED RNA POLYMERASES I, II, AND III SUBUNIT RPABC3"/>
    <property type="match status" value="1"/>
</dbReference>
<gene>
    <name evidence="4" type="ORF">KC19_11G010100</name>
</gene>
<dbReference type="PANTHER" id="PTHR10917:SF0">
    <property type="entry name" value="DNA-DIRECTED RNA POLYMERASES I, II, AND III SUBUNIT RPABC3"/>
    <property type="match status" value="1"/>
</dbReference>
<evidence type="ECO:0008006" key="6">
    <source>
        <dbReference type="Google" id="ProtNLM"/>
    </source>
</evidence>
<name>A0A8T0GBK0_CERPU</name>
<keyword evidence="5" id="KW-1185">Reference proteome</keyword>
<dbReference type="GO" id="GO:0005665">
    <property type="term" value="C:RNA polymerase II, core complex"/>
    <property type="evidence" value="ECO:0007669"/>
    <property type="project" value="TreeGrafter"/>
</dbReference>
<dbReference type="GO" id="GO:0006351">
    <property type="term" value="P:DNA-templated transcription"/>
    <property type="evidence" value="ECO:0007669"/>
    <property type="project" value="InterPro"/>
</dbReference>
<dbReference type="InterPro" id="IPR005570">
    <property type="entry name" value="RPABC3"/>
</dbReference>
<dbReference type="Gene3D" id="2.40.50.140">
    <property type="entry name" value="Nucleic acid-binding proteins"/>
    <property type="match status" value="1"/>
</dbReference>
<dbReference type="SUPFAM" id="SSF50249">
    <property type="entry name" value="Nucleic acid-binding proteins"/>
    <property type="match status" value="1"/>
</dbReference>
<evidence type="ECO:0000313" key="4">
    <source>
        <dbReference type="EMBL" id="KAG0555877.1"/>
    </source>
</evidence>
<comment type="similarity">
    <text evidence="2">Belongs to the eukaryotic RPB8 RNA polymerase subunit family.</text>
</comment>
<sequence length="239" mass="27021">MFNTSMLSSALRHSLIQPPMFPILYISGIKGPSGTTQEHTGNAIRPSRESQEIVCQIVCQRKCQSVRTSVCTHSALLRIRRLLRRCPTLLRHAMADTVLFEDIFSITQLDPDGKKFDKVSRIVAHSEQFDMDVLLDVNIDIYPMHVGEKFTLALASTLSLDGTLDDGTFDQSRRKSLADKYEYVMYGKVYKYTDLDTKGPAKVESYVSFGGLLMCLKGDPNNLNNLAMDQRVYLLMRKV</sequence>
<proteinExistence type="inferred from homology"/>
<dbReference type="Pfam" id="PF03870">
    <property type="entry name" value="RNA_pol_Rpb8"/>
    <property type="match status" value="1"/>
</dbReference>
<organism evidence="4 5">
    <name type="scientific">Ceratodon purpureus</name>
    <name type="common">Fire moss</name>
    <name type="synonym">Dicranum purpureum</name>
    <dbReference type="NCBI Taxonomy" id="3225"/>
    <lineage>
        <taxon>Eukaryota</taxon>
        <taxon>Viridiplantae</taxon>
        <taxon>Streptophyta</taxon>
        <taxon>Embryophyta</taxon>
        <taxon>Bryophyta</taxon>
        <taxon>Bryophytina</taxon>
        <taxon>Bryopsida</taxon>
        <taxon>Dicranidae</taxon>
        <taxon>Pseudoditrichales</taxon>
        <taxon>Ditrichaceae</taxon>
        <taxon>Ceratodon</taxon>
    </lineage>
</organism>
<dbReference type="SMART" id="SM00658">
    <property type="entry name" value="RPOL8c"/>
    <property type="match status" value="1"/>
</dbReference>
<dbReference type="InterPro" id="IPR012340">
    <property type="entry name" value="NA-bd_OB-fold"/>
</dbReference>
<dbReference type="FunFam" id="2.40.50.140:FF:000073">
    <property type="entry name" value="DNA-directed RNA polymerases I, II, and III subunit RPABC3"/>
    <property type="match status" value="1"/>
</dbReference>
<keyword evidence="3" id="KW-0539">Nucleus</keyword>
<dbReference type="GO" id="GO:0005666">
    <property type="term" value="C:RNA polymerase III complex"/>
    <property type="evidence" value="ECO:0007669"/>
    <property type="project" value="TreeGrafter"/>
</dbReference>
<evidence type="ECO:0000313" key="5">
    <source>
        <dbReference type="Proteomes" id="UP000822688"/>
    </source>
</evidence>